<organism evidence="6 7">
    <name type="scientific">Trema orientale</name>
    <name type="common">Charcoal tree</name>
    <name type="synonym">Celtis orientalis</name>
    <dbReference type="NCBI Taxonomy" id="63057"/>
    <lineage>
        <taxon>Eukaryota</taxon>
        <taxon>Viridiplantae</taxon>
        <taxon>Streptophyta</taxon>
        <taxon>Embryophyta</taxon>
        <taxon>Tracheophyta</taxon>
        <taxon>Spermatophyta</taxon>
        <taxon>Magnoliopsida</taxon>
        <taxon>eudicotyledons</taxon>
        <taxon>Gunneridae</taxon>
        <taxon>Pentapetalae</taxon>
        <taxon>rosids</taxon>
        <taxon>fabids</taxon>
        <taxon>Rosales</taxon>
        <taxon>Cannabaceae</taxon>
        <taxon>Trema</taxon>
    </lineage>
</organism>
<reference evidence="7" key="1">
    <citation type="submission" date="2016-06" db="EMBL/GenBank/DDBJ databases">
        <title>Parallel loss of symbiosis genes in relatives of nitrogen-fixing non-legume Parasponia.</title>
        <authorList>
            <person name="Van Velzen R."/>
            <person name="Holmer R."/>
            <person name="Bu F."/>
            <person name="Rutten L."/>
            <person name="Van Zeijl A."/>
            <person name="Liu W."/>
            <person name="Santuari L."/>
            <person name="Cao Q."/>
            <person name="Sharma T."/>
            <person name="Shen D."/>
            <person name="Roswanjaya Y."/>
            <person name="Wardhani T."/>
            <person name="Kalhor M.S."/>
            <person name="Jansen J."/>
            <person name="Van den Hoogen J."/>
            <person name="Gungor B."/>
            <person name="Hartog M."/>
            <person name="Hontelez J."/>
            <person name="Verver J."/>
            <person name="Yang W.-C."/>
            <person name="Schijlen E."/>
            <person name="Repin R."/>
            <person name="Schilthuizen M."/>
            <person name="Schranz E."/>
            <person name="Heidstra R."/>
            <person name="Miyata K."/>
            <person name="Fedorova E."/>
            <person name="Kohlen W."/>
            <person name="Bisseling T."/>
            <person name="Smit S."/>
            <person name="Geurts R."/>
        </authorList>
    </citation>
    <scope>NUCLEOTIDE SEQUENCE [LARGE SCALE GENOMIC DNA]</scope>
    <source>
        <strain evidence="7">cv. RG33-2</strain>
    </source>
</reference>
<feature type="domain" description="Histone-binding protein RBBP4-like N-terminal" evidence="5">
    <location>
        <begin position="19"/>
        <end position="89"/>
    </location>
</feature>
<dbReference type="InterPro" id="IPR022052">
    <property type="entry name" value="Histone-bd_RBBP4-like_N"/>
</dbReference>
<dbReference type="EMBL" id="JXTC01000088">
    <property type="protein sequence ID" value="PON89982.1"/>
    <property type="molecule type" value="Genomic_DNA"/>
</dbReference>
<keyword evidence="7" id="KW-1185">Reference proteome</keyword>
<dbReference type="InterPro" id="IPR015943">
    <property type="entry name" value="WD40/YVTN_repeat-like_dom_sf"/>
</dbReference>
<sequence length="411" mass="46657">MSDSDDSDLGKVNPRIQSEYNEWKKKSPFFYDFIISHPLPSTSLTVHWSTMTPLTHPQDQSLALHRLLFNNNYPRTRTSYLIIANAPLPAMDHGTIPTLPKVEVTHNIALDSRLAIARFMPQNPDIVCARTQSAGAYVFDCTKPHKNDQLDPDLTLTGFDENVIGHGGAGLAWNQRKEGYILSSNGHSIGYWDVSAVAQHSKVLDPIHVFDYFKGTGNLIQEVQWHCKNENVFGSVDENDDLVIWDLRTDKSQHSAKAQDVDSLSFNPFNEWLLAIASVDATVGLFDMRKLTEKLFTLAGHRQRVYKVEWNSNLESVLASSSYESYERRVIIWDINRIGDEILRGDSKAKAKRPPELLFYHEGHKDEMTDFSWNHHEPWVISSVAKDHTLQVWKLGQSRVGDEHGGHNIGD</sequence>
<proteinExistence type="inferred from homology"/>
<dbReference type="Gene3D" id="2.130.10.10">
    <property type="entry name" value="YVTN repeat-like/Quinoprotein amine dehydrogenase"/>
    <property type="match status" value="1"/>
</dbReference>
<evidence type="ECO:0000256" key="4">
    <source>
        <dbReference type="ARBA" id="ARBA00022853"/>
    </source>
</evidence>
<dbReference type="GO" id="GO:0006325">
    <property type="term" value="P:chromatin organization"/>
    <property type="evidence" value="ECO:0007669"/>
    <property type="project" value="UniProtKB-KW"/>
</dbReference>
<dbReference type="SUPFAM" id="SSF50978">
    <property type="entry name" value="WD40 repeat-like"/>
    <property type="match status" value="1"/>
</dbReference>
<dbReference type="InterPro" id="IPR036322">
    <property type="entry name" value="WD40_repeat_dom_sf"/>
</dbReference>
<dbReference type="OrthoDB" id="427795at2759"/>
<comment type="similarity">
    <text evidence="1">Belongs to the WD repeat RBAP46/RBAP48/MSI1 family.</text>
</comment>
<keyword evidence="3" id="KW-0677">Repeat</keyword>
<evidence type="ECO:0000256" key="3">
    <source>
        <dbReference type="ARBA" id="ARBA00022737"/>
    </source>
</evidence>
<protein>
    <submittedName>
        <fullName evidence="6">WD repeat containing protein</fullName>
    </submittedName>
</protein>
<gene>
    <name evidence="6" type="ORF">TorRG33x02_142680</name>
</gene>
<dbReference type="InterPro" id="IPR001680">
    <property type="entry name" value="WD40_rpt"/>
</dbReference>
<evidence type="ECO:0000313" key="7">
    <source>
        <dbReference type="Proteomes" id="UP000237000"/>
    </source>
</evidence>
<dbReference type="InterPro" id="IPR050459">
    <property type="entry name" value="WD_repeat_RBAP46/RBAP48/MSI1"/>
</dbReference>
<evidence type="ECO:0000256" key="2">
    <source>
        <dbReference type="ARBA" id="ARBA00022574"/>
    </source>
</evidence>
<keyword evidence="2" id="KW-0853">WD repeat</keyword>
<dbReference type="Proteomes" id="UP000237000">
    <property type="component" value="Unassembled WGS sequence"/>
</dbReference>
<dbReference type="PANTHER" id="PTHR22850">
    <property type="entry name" value="WD40 REPEAT FAMILY"/>
    <property type="match status" value="1"/>
</dbReference>
<evidence type="ECO:0000313" key="6">
    <source>
        <dbReference type="EMBL" id="PON89982.1"/>
    </source>
</evidence>
<keyword evidence="4" id="KW-0156">Chromatin regulator</keyword>
<dbReference type="SMART" id="SM00320">
    <property type="entry name" value="WD40"/>
    <property type="match status" value="4"/>
</dbReference>
<accession>A0A2P5EWS2</accession>
<dbReference type="Pfam" id="PF12265">
    <property type="entry name" value="CAF1C_H4-bd"/>
    <property type="match status" value="1"/>
</dbReference>
<name>A0A2P5EWS2_TREOI</name>
<evidence type="ECO:0000259" key="5">
    <source>
        <dbReference type="Pfam" id="PF12265"/>
    </source>
</evidence>
<dbReference type="Pfam" id="PF00400">
    <property type="entry name" value="WD40"/>
    <property type="match status" value="2"/>
</dbReference>
<comment type="caution">
    <text evidence="6">The sequence shown here is derived from an EMBL/GenBank/DDBJ whole genome shotgun (WGS) entry which is preliminary data.</text>
</comment>
<dbReference type="InParanoid" id="A0A2P5EWS2"/>
<dbReference type="STRING" id="63057.A0A2P5EWS2"/>
<evidence type="ECO:0000256" key="1">
    <source>
        <dbReference type="ARBA" id="ARBA00009341"/>
    </source>
</evidence>
<dbReference type="AlphaFoldDB" id="A0A2P5EWS2"/>